<sequence length="549" mass="59713">MFELFKRILILIFGISVAFGFSNANNAILSQDGPLGIVSIGQQQLKDNSSEQAIPKESSKNTNDSSIDDKTAMQEMKKEMAEMRRQMQEMRKQQKELESLANNKSQFTTYSSKVNTEIPMNSSVEEPELGGNTTAVDILENVNIEGSIIDNKTNTFGGIFNDKGGVDVGGAPAITTGGKLTFLGSYSGNNSVPIGQIPDNLFASTLLGQREQFDDYSIFFGAFLEADAQTFFGSKGIRDIQGNILSATGQNIYLTTANLYFLSNIGHYVTAQFDFDTDESGNFGLGNAFVIFGNLDASPFFVTVGKSYLSVGAYGGGGPLTNGITQNLFEPGQVTNISINYKDDIWNANIAISGSDDRRANFSTGIFYADNWSKDLAVGLNAGYIYNLAASSDSGDFEQFLDQIDHQTDNIGSFNIDANFTYNMFGGLLNLGSGWATTTNKEDFNGNGNNVLAGGWYVAANYSLTLGDKDTNFGVSYGQTYNAAQIPMQLASSPISFDLSTSGIKEQLIFSAQRAYFDDNVLFGPEYVYQKLYDGNHMNTITLDMSVYI</sequence>
<evidence type="ECO:0000256" key="1">
    <source>
        <dbReference type="SAM" id="Coils"/>
    </source>
</evidence>
<dbReference type="NCBIfam" id="NF033652">
    <property type="entry name" value="LbtU_sider_porin"/>
    <property type="match status" value="1"/>
</dbReference>
<reference evidence="3 4" key="1">
    <citation type="journal article" date="2024" name="Dis. Aquat. Organ.">
        <title>Francisella sciaenopsi sp. nov. isolated from diseased red drum Sciaenops ocellatus in Florida, USA.</title>
        <authorList>
            <person name="Kawahara M."/>
            <person name="Cody T.T."/>
            <person name="Yanong R.P.E."/>
            <person name="Henderson E."/>
            <person name="Yazdi Z."/>
            <person name="Soto E."/>
        </authorList>
    </citation>
    <scope>NUCLEOTIDE SEQUENCE [LARGE SCALE GENOMIC DNA]</scope>
    <source>
        <strain evidence="3 4">R22-20-7</strain>
    </source>
</reference>
<evidence type="ECO:0000256" key="2">
    <source>
        <dbReference type="SAM" id="MobiDB-lite"/>
    </source>
</evidence>
<gene>
    <name evidence="3" type="primary">fupA_1</name>
    <name evidence="3" type="ORF">fsci_07290</name>
</gene>
<keyword evidence="4" id="KW-1185">Reference proteome</keyword>
<dbReference type="EMBL" id="BTHG01000002">
    <property type="protein sequence ID" value="GMN89243.1"/>
    <property type="molecule type" value="Genomic_DNA"/>
</dbReference>
<evidence type="ECO:0000313" key="4">
    <source>
        <dbReference type="Proteomes" id="UP001628164"/>
    </source>
</evidence>
<protein>
    <submittedName>
        <fullName evidence="3">Iron acquisition protein FupA</fullName>
    </submittedName>
</protein>
<dbReference type="Proteomes" id="UP001628164">
    <property type="component" value="Unassembled WGS sequence"/>
</dbReference>
<accession>A0ABQ6PG35</accession>
<keyword evidence="1" id="KW-0175">Coiled coil</keyword>
<proteinExistence type="predicted"/>
<feature type="coiled-coil region" evidence="1">
    <location>
        <begin position="73"/>
        <end position="103"/>
    </location>
</feature>
<organism evidence="3 4">
    <name type="scientific">Francisella sciaenopsi</name>
    <dbReference type="NCBI Taxonomy" id="3055034"/>
    <lineage>
        <taxon>Bacteria</taxon>
        <taxon>Pseudomonadati</taxon>
        <taxon>Pseudomonadota</taxon>
        <taxon>Gammaproteobacteria</taxon>
        <taxon>Thiotrichales</taxon>
        <taxon>Francisellaceae</taxon>
        <taxon>Francisella</taxon>
    </lineage>
</organism>
<dbReference type="Pfam" id="PF12097">
    <property type="entry name" value="DUF3573"/>
    <property type="match status" value="1"/>
</dbReference>
<comment type="caution">
    <text evidence="3">The sequence shown here is derived from an EMBL/GenBank/DDBJ whole genome shotgun (WGS) entry which is preliminary data.</text>
</comment>
<dbReference type="RefSeq" id="WP_407877068.1">
    <property type="nucleotide sequence ID" value="NZ_BTHG01000002.1"/>
</dbReference>
<dbReference type="InterPro" id="IPR021956">
    <property type="entry name" value="DUF3573"/>
</dbReference>
<feature type="region of interest" description="Disordered" evidence="2">
    <location>
        <begin position="46"/>
        <end position="69"/>
    </location>
</feature>
<name>A0ABQ6PG35_9GAMM</name>
<evidence type="ECO:0000313" key="3">
    <source>
        <dbReference type="EMBL" id="GMN89243.1"/>
    </source>
</evidence>